<feature type="domain" description="YgxA-like helix-turn-helix" evidence="2">
    <location>
        <begin position="225"/>
        <end position="272"/>
    </location>
</feature>
<accession>A0A521DUC9</accession>
<dbReference type="Gene3D" id="1.20.120.330">
    <property type="entry name" value="Nucleotidyltransferases domain 2"/>
    <property type="match status" value="1"/>
</dbReference>
<evidence type="ECO:0000259" key="3">
    <source>
        <dbReference type="Pfam" id="PF22339"/>
    </source>
</evidence>
<dbReference type="InterPro" id="IPR054515">
    <property type="entry name" value="YgxA-like_substrate-bd"/>
</dbReference>
<dbReference type="AlphaFoldDB" id="A0A521DUC9"/>
<dbReference type="InterPro" id="IPR041143">
    <property type="entry name" value="YgxA_HTH"/>
</dbReference>
<dbReference type="Pfam" id="PF18576">
    <property type="entry name" value="HTH_52"/>
    <property type="match status" value="1"/>
</dbReference>
<dbReference type="Pfam" id="PF14540">
    <property type="entry name" value="NTF-like"/>
    <property type="match status" value="1"/>
</dbReference>
<name>A0A521DUC9_9BACL</name>
<feature type="domain" description="YgxA-like substrate binding" evidence="3">
    <location>
        <begin position="121"/>
        <end position="217"/>
    </location>
</feature>
<dbReference type="InterPro" id="IPR043519">
    <property type="entry name" value="NT_sf"/>
</dbReference>
<dbReference type="GO" id="GO:0016740">
    <property type="term" value="F:transferase activity"/>
    <property type="evidence" value="ECO:0007669"/>
    <property type="project" value="UniProtKB-KW"/>
</dbReference>
<protein>
    <submittedName>
        <fullName evidence="4">Nucleotidyltransferase-like</fullName>
    </submittedName>
</protein>
<gene>
    <name evidence="4" type="ORF">SAMN06264849_1072</name>
</gene>
<dbReference type="Proteomes" id="UP000315636">
    <property type="component" value="Unassembled WGS sequence"/>
</dbReference>
<dbReference type="Gene3D" id="3.30.460.10">
    <property type="entry name" value="Beta Polymerase, domain 2"/>
    <property type="match status" value="1"/>
</dbReference>
<dbReference type="EMBL" id="FXTI01000007">
    <property type="protein sequence ID" value="SMO75314.1"/>
    <property type="molecule type" value="Genomic_DNA"/>
</dbReference>
<keyword evidence="4" id="KW-0808">Transferase</keyword>
<evidence type="ECO:0000313" key="5">
    <source>
        <dbReference type="Proteomes" id="UP000315636"/>
    </source>
</evidence>
<evidence type="ECO:0000259" key="1">
    <source>
        <dbReference type="Pfam" id="PF14540"/>
    </source>
</evidence>
<dbReference type="Pfam" id="PF22339">
    <property type="entry name" value="YgxA-like_sub_bind"/>
    <property type="match status" value="1"/>
</dbReference>
<organism evidence="4 5">
    <name type="scientific">Melghirimyces algeriensis</name>
    <dbReference type="NCBI Taxonomy" id="910412"/>
    <lineage>
        <taxon>Bacteria</taxon>
        <taxon>Bacillati</taxon>
        <taxon>Bacillota</taxon>
        <taxon>Bacilli</taxon>
        <taxon>Bacillales</taxon>
        <taxon>Thermoactinomycetaceae</taxon>
        <taxon>Melghirimyces</taxon>
    </lineage>
</organism>
<proteinExistence type="predicted"/>
<dbReference type="InterPro" id="IPR029348">
    <property type="entry name" value="NTF-like"/>
</dbReference>
<dbReference type="RefSeq" id="WP_185956228.1">
    <property type="nucleotide sequence ID" value="NZ_FXTI01000007.1"/>
</dbReference>
<evidence type="ECO:0000313" key="4">
    <source>
        <dbReference type="EMBL" id="SMO75314.1"/>
    </source>
</evidence>
<sequence length="297" mass="35477">MMEKFRPNLRQQLSQNSHALGAIAVKLGRNHSVNPEELDLLVVILTENRKFHQQISMYRINHWKVKEVWITLSEWSSELVKGERDVVECLMNGRILYDPYEKIQNQLNDLRTFPTELQQKMMCLEFSRLLQAHVESESYMKEANLLDAHSSVQKVLTHWARLAVVESGTYPRAHLWYQVKSINPGVYKLYRELVWGEESIDQRVHLVMLAVEYTILNRLEYYCSYLMELLASKEESWSINEIHEQLWIKEFHQDVTLIMEELVRRTLVELVMSGEEMKEQRYRWISGIRYEKNQKRC</sequence>
<feature type="domain" description="Nucleotidyltransferase-like" evidence="1">
    <location>
        <begin position="2"/>
        <end position="116"/>
    </location>
</feature>
<evidence type="ECO:0000259" key="2">
    <source>
        <dbReference type="Pfam" id="PF18576"/>
    </source>
</evidence>
<keyword evidence="5" id="KW-1185">Reference proteome</keyword>
<reference evidence="4 5" key="1">
    <citation type="submission" date="2017-05" db="EMBL/GenBank/DDBJ databases">
        <authorList>
            <person name="Varghese N."/>
            <person name="Submissions S."/>
        </authorList>
    </citation>
    <scope>NUCLEOTIDE SEQUENCE [LARGE SCALE GENOMIC DNA]</scope>
    <source>
        <strain evidence="4 5">DSM 45474</strain>
    </source>
</reference>